<proteinExistence type="predicted"/>
<accession>X1A7J8</accession>
<evidence type="ECO:0000313" key="1">
    <source>
        <dbReference type="EMBL" id="GAG56176.1"/>
    </source>
</evidence>
<dbReference type="AlphaFoldDB" id="X1A7J8"/>
<name>X1A7J8_9ZZZZ</name>
<comment type="caution">
    <text evidence="1">The sequence shown here is derived from an EMBL/GenBank/DDBJ whole genome shotgun (WGS) entry which is preliminary data.</text>
</comment>
<gene>
    <name evidence="1" type="ORF">S01H4_19399</name>
</gene>
<sequence length="91" mass="10671">MPRKKVENIENESKNEKFKRIANPRIKKLRYELARLNKMASQPNYEIFDVDAQKMLDVIQPEIDSLIELYTKIANNEAVKTATKDEVTDVF</sequence>
<reference evidence="1" key="1">
    <citation type="journal article" date="2014" name="Front. Microbiol.">
        <title>High frequency of phylogenetically diverse reductive dehalogenase-homologous genes in deep subseafloor sedimentary metagenomes.</title>
        <authorList>
            <person name="Kawai M."/>
            <person name="Futagami T."/>
            <person name="Toyoda A."/>
            <person name="Takaki Y."/>
            <person name="Nishi S."/>
            <person name="Hori S."/>
            <person name="Arai W."/>
            <person name="Tsubouchi T."/>
            <person name="Morono Y."/>
            <person name="Uchiyama I."/>
            <person name="Ito T."/>
            <person name="Fujiyama A."/>
            <person name="Inagaki F."/>
            <person name="Takami H."/>
        </authorList>
    </citation>
    <scope>NUCLEOTIDE SEQUENCE</scope>
    <source>
        <strain evidence="1">Expedition CK06-06</strain>
    </source>
</reference>
<dbReference type="EMBL" id="BART01008650">
    <property type="protein sequence ID" value="GAG56176.1"/>
    <property type="molecule type" value="Genomic_DNA"/>
</dbReference>
<protein>
    <submittedName>
        <fullName evidence="1">Uncharacterized protein</fullName>
    </submittedName>
</protein>
<organism evidence="1">
    <name type="scientific">marine sediment metagenome</name>
    <dbReference type="NCBI Taxonomy" id="412755"/>
    <lineage>
        <taxon>unclassified sequences</taxon>
        <taxon>metagenomes</taxon>
        <taxon>ecological metagenomes</taxon>
    </lineage>
</organism>